<dbReference type="Proteomes" id="UP001209878">
    <property type="component" value="Unassembled WGS sequence"/>
</dbReference>
<keyword evidence="2" id="KW-1185">Reference proteome</keyword>
<reference evidence="1" key="1">
    <citation type="journal article" date="2023" name="Mol. Biol. Evol.">
        <title>Third-Generation Sequencing Reveals the Adaptive Role of the Epigenome in Three Deep-Sea Polychaetes.</title>
        <authorList>
            <person name="Perez M."/>
            <person name="Aroh O."/>
            <person name="Sun Y."/>
            <person name="Lan Y."/>
            <person name="Juniper S.K."/>
            <person name="Young C.R."/>
            <person name="Angers B."/>
            <person name="Qian P.Y."/>
        </authorList>
    </citation>
    <scope>NUCLEOTIDE SEQUENCE</scope>
    <source>
        <strain evidence="1">R07B-5</strain>
    </source>
</reference>
<proteinExistence type="predicted"/>
<evidence type="ECO:0000313" key="1">
    <source>
        <dbReference type="EMBL" id="KAK2188863.1"/>
    </source>
</evidence>
<dbReference type="AlphaFoldDB" id="A0AAD9P682"/>
<comment type="caution">
    <text evidence="1">The sequence shown here is derived from an EMBL/GenBank/DDBJ whole genome shotgun (WGS) entry which is preliminary data.</text>
</comment>
<organism evidence="1 2">
    <name type="scientific">Ridgeia piscesae</name>
    <name type="common">Tubeworm</name>
    <dbReference type="NCBI Taxonomy" id="27915"/>
    <lineage>
        <taxon>Eukaryota</taxon>
        <taxon>Metazoa</taxon>
        <taxon>Spiralia</taxon>
        <taxon>Lophotrochozoa</taxon>
        <taxon>Annelida</taxon>
        <taxon>Polychaeta</taxon>
        <taxon>Sedentaria</taxon>
        <taxon>Canalipalpata</taxon>
        <taxon>Sabellida</taxon>
        <taxon>Siboglinidae</taxon>
        <taxon>Ridgeia</taxon>
    </lineage>
</organism>
<gene>
    <name evidence="1" type="ORF">NP493_117g01001</name>
</gene>
<protein>
    <submittedName>
        <fullName evidence="1">Uncharacterized protein</fullName>
    </submittedName>
</protein>
<sequence>MIRSQEENSDCHSSITLWHPHACPHAAIVEEEDTTT</sequence>
<evidence type="ECO:0000313" key="2">
    <source>
        <dbReference type="Proteomes" id="UP001209878"/>
    </source>
</evidence>
<name>A0AAD9P682_RIDPI</name>
<accession>A0AAD9P682</accession>
<dbReference type="EMBL" id="JAODUO010000120">
    <property type="protein sequence ID" value="KAK2188863.1"/>
    <property type="molecule type" value="Genomic_DNA"/>
</dbReference>